<gene>
    <name evidence="1" type="ORF">SCD92_18170</name>
</gene>
<dbReference type="Proteomes" id="UP001273505">
    <property type="component" value="Unassembled WGS sequence"/>
</dbReference>
<comment type="caution">
    <text evidence="1">The sequence shown here is derived from an EMBL/GenBank/DDBJ whole genome shotgun (WGS) entry which is preliminary data.</text>
</comment>
<protein>
    <submittedName>
        <fullName evidence="1">Uncharacterized protein</fullName>
    </submittedName>
</protein>
<accession>A0ABU4S2C7</accession>
<evidence type="ECO:0000313" key="1">
    <source>
        <dbReference type="EMBL" id="MDX6851310.1"/>
    </source>
</evidence>
<dbReference type="RefSeq" id="WP_302721661.1">
    <property type="nucleotide sequence ID" value="NZ_JAULRU010000362.1"/>
</dbReference>
<proteinExistence type="predicted"/>
<reference evidence="1 2" key="1">
    <citation type="submission" date="2023-11" db="EMBL/GenBank/DDBJ databases">
        <title>Gilvimarinus fulvus sp. nov., isolated from the surface of Kelp.</title>
        <authorList>
            <person name="Sun Y.Y."/>
            <person name="Gong Y."/>
            <person name="Du Z.J."/>
        </authorList>
    </citation>
    <scope>NUCLEOTIDE SEQUENCE [LARGE SCALE GENOMIC DNA]</scope>
    <source>
        <strain evidence="1 2">SDUM040013</strain>
    </source>
</reference>
<dbReference type="EMBL" id="JAXAFO010000048">
    <property type="protein sequence ID" value="MDX6851310.1"/>
    <property type="molecule type" value="Genomic_DNA"/>
</dbReference>
<evidence type="ECO:0000313" key="2">
    <source>
        <dbReference type="Proteomes" id="UP001273505"/>
    </source>
</evidence>
<organism evidence="1 2">
    <name type="scientific">Gilvimarinus gilvus</name>
    <dbReference type="NCBI Taxonomy" id="3058038"/>
    <lineage>
        <taxon>Bacteria</taxon>
        <taxon>Pseudomonadati</taxon>
        <taxon>Pseudomonadota</taxon>
        <taxon>Gammaproteobacteria</taxon>
        <taxon>Cellvibrionales</taxon>
        <taxon>Cellvibrionaceae</taxon>
        <taxon>Gilvimarinus</taxon>
    </lineage>
</organism>
<sequence length="126" mass="13982">MPSLYHSVVDVPTHIPQFNCHTLHQTQMLLKGQHPQLSDKICQLLADLAPADITPQYVAQASLDHFTVLNNLGAITIGKIIEALTQLGNHWLTIQPNDANSLAKLQSILQQWIELGDWLVRQSSAS</sequence>
<keyword evidence="2" id="KW-1185">Reference proteome</keyword>
<name>A0ABU4S2C7_9GAMM</name>